<sequence>MGPLGALVSALLASDVGHTVSRYKRNAALSVFAGVFFATAYVFALVAGGLYLSTLYTPLHAALILGGASLLIGLIIMGVMYTLSARDARLAAERRRRSMAQANLAVAASMTIFRRKPLLAAGLAVGVGALLGFTRKSRNDD</sequence>
<dbReference type="AlphaFoldDB" id="A0A657LTQ4"/>
<protein>
    <submittedName>
        <fullName evidence="2">Uncharacterized protein</fullName>
    </submittedName>
</protein>
<feature type="transmembrane region" description="Helical" evidence="1">
    <location>
        <begin position="27"/>
        <end position="52"/>
    </location>
</feature>
<gene>
    <name evidence="2" type="ORF">AX760_03560</name>
</gene>
<name>A0A657LTQ4_9HYPH</name>
<evidence type="ECO:0000256" key="1">
    <source>
        <dbReference type="SAM" id="Phobius"/>
    </source>
</evidence>
<accession>A0A657LTQ4</accession>
<keyword evidence="1" id="KW-0812">Transmembrane</keyword>
<evidence type="ECO:0000313" key="3">
    <source>
        <dbReference type="Proteomes" id="UP000182661"/>
    </source>
</evidence>
<organism evidence="2 3">
    <name type="scientific">Pararhizobium antarcticum</name>
    <dbReference type="NCBI Taxonomy" id="1798805"/>
    <lineage>
        <taxon>Bacteria</taxon>
        <taxon>Pseudomonadati</taxon>
        <taxon>Pseudomonadota</taxon>
        <taxon>Alphaproteobacteria</taxon>
        <taxon>Hyphomicrobiales</taxon>
        <taxon>Rhizobiaceae</taxon>
        <taxon>Rhizobium/Agrobacterium group</taxon>
        <taxon>Pararhizobium</taxon>
    </lineage>
</organism>
<keyword evidence="1" id="KW-1133">Transmembrane helix</keyword>
<proteinExistence type="predicted"/>
<dbReference type="EMBL" id="LSRP01000085">
    <property type="protein sequence ID" value="OJF96938.1"/>
    <property type="molecule type" value="Genomic_DNA"/>
</dbReference>
<keyword evidence="3" id="KW-1185">Reference proteome</keyword>
<reference evidence="2 3" key="1">
    <citation type="submission" date="2016-02" db="EMBL/GenBank/DDBJ databases">
        <title>Genome sequencing of a beta-galactosidase producing bacteria Rhizobium sp. 59.</title>
        <authorList>
            <person name="Wang D."/>
            <person name="Kot W."/>
            <person name="Qin Y."/>
            <person name="Hansen L."/>
            <person name="Naqvi K."/>
            <person name="Rensing C."/>
        </authorList>
    </citation>
    <scope>NUCLEOTIDE SEQUENCE [LARGE SCALE GENOMIC DNA]</scope>
    <source>
        <strain evidence="2 3">59</strain>
    </source>
</reference>
<feature type="transmembrane region" description="Helical" evidence="1">
    <location>
        <begin position="59"/>
        <end position="81"/>
    </location>
</feature>
<keyword evidence="1" id="KW-0472">Membrane</keyword>
<feature type="transmembrane region" description="Helical" evidence="1">
    <location>
        <begin position="118"/>
        <end position="134"/>
    </location>
</feature>
<comment type="caution">
    <text evidence="2">The sequence shown here is derived from an EMBL/GenBank/DDBJ whole genome shotgun (WGS) entry which is preliminary data.</text>
</comment>
<evidence type="ECO:0000313" key="2">
    <source>
        <dbReference type="EMBL" id="OJF96938.1"/>
    </source>
</evidence>
<dbReference type="OrthoDB" id="8421907at2"/>
<dbReference type="RefSeq" id="WP_071833280.1">
    <property type="nucleotide sequence ID" value="NZ_LSRP01000085.1"/>
</dbReference>
<dbReference type="Proteomes" id="UP000182661">
    <property type="component" value="Unassembled WGS sequence"/>
</dbReference>